<evidence type="ECO:0000313" key="7">
    <source>
        <dbReference type="EMBL" id="CAB4731424.1"/>
    </source>
</evidence>
<comment type="similarity">
    <text evidence="2">Belongs to the zinc-containing alcohol dehydrogenase family.</text>
</comment>
<keyword evidence="3" id="KW-0479">Metal-binding</keyword>
<dbReference type="EMBL" id="CAFABA010000089">
    <property type="protein sequence ID" value="CAB4834137.1"/>
    <property type="molecule type" value="Genomic_DNA"/>
</dbReference>
<evidence type="ECO:0000259" key="6">
    <source>
        <dbReference type="Pfam" id="PF08240"/>
    </source>
</evidence>
<sequence>MKAVVNGEGGVTVAEVDEPDGPGARLEIRSSSICGTDLNFIAMGATGFVYGHEFAGVVDGVPYAIEPTLHCGTCDQCIAGHTQRCTNGAANLGIFVNGGLCERLIVPEYTLVPLPASLPVEDACLVETGSVAMHGVRRAAIVPGERVVVVGGGSIGLLAVASVRHLGHPVDLEARHPAQAAAGERLGAGRPSGAYDVIIEATGSASGVIRCTELASPGARVILLGVFHDTVPLPGIVTLVKELTFTAAMAYGTSDGVRETELVAQMLGATPEIARTVITHRFALADAPEAFRVAGDRAAGAIKVVLQP</sequence>
<evidence type="ECO:0000256" key="5">
    <source>
        <dbReference type="ARBA" id="ARBA00023002"/>
    </source>
</evidence>
<dbReference type="InterPro" id="IPR013154">
    <property type="entry name" value="ADH-like_N"/>
</dbReference>
<dbReference type="Pfam" id="PF08240">
    <property type="entry name" value="ADH_N"/>
    <property type="match status" value="1"/>
</dbReference>
<dbReference type="AlphaFoldDB" id="A0A6J6S968"/>
<protein>
    <submittedName>
        <fullName evidence="7">Unannotated protein</fullName>
    </submittedName>
</protein>
<name>A0A6J6S968_9ZZZZ</name>
<evidence type="ECO:0000313" key="9">
    <source>
        <dbReference type="EMBL" id="CAB4889112.1"/>
    </source>
</evidence>
<dbReference type="SUPFAM" id="SSF51735">
    <property type="entry name" value="NAD(P)-binding Rossmann-fold domains"/>
    <property type="match status" value="1"/>
</dbReference>
<evidence type="ECO:0000256" key="2">
    <source>
        <dbReference type="ARBA" id="ARBA00008072"/>
    </source>
</evidence>
<feature type="domain" description="Alcohol dehydrogenase-like N-terminal" evidence="6">
    <location>
        <begin position="25"/>
        <end position="115"/>
    </location>
</feature>
<organism evidence="7">
    <name type="scientific">freshwater metagenome</name>
    <dbReference type="NCBI Taxonomy" id="449393"/>
    <lineage>
        <taxon>unclassified sequences</taxon>
        <taxon>metagenomes</taxon>
        <taxon>ecological metagenomes</taxon>
    </lineage>
</organism>
<evidence type="ECO:0000313" key="8">
    <source>
        <dbReference type="EMBL" id="CAB4834137.1"/>
    </source>
</evidence>
<evidence type="ECO:0000256" key="1">
    <source>
        <dbReference type="ARBA" id="ARBA00001947"/>
    </source>
</evidence>
<dbReference type="Gene3D" id="3.40.50.720">
    <property type="entry name" value="NAD(P)-binding Rossmann-like Domain"/>
    <property type="match status" value="1"/>
</dbReference>
<keyword evidence="5" id="KW-0560">Oxidoreductase</keyword>
<dbReference type="Gene3D" id="3.90.180.10">
    <property type="entry name" value="Medium-chain alcohol dehydrogenases, catalytic domain"/>
    <property type="match status" value="1"/>
</dbReference>
<comment type="cofactor">
    <cofactor evidence="1">
        <name>Zn(2+)</name>
        <dbReference type="ChEBI" id="CHEBI:29105"/>
    </cofactor>
</comment>
<dbReference type="InterPro" id="IPR036291">
    <property type="entry name" value="NAD(P)-bd_dom_sf"/>
</dbReference>
<accession>A0A6J6S968</accession>
<dbReference type="EMBL" id="CAFBMH010000002">
    <property type="protein sequence ID" value="CAB4889112.1"/>
    <property type="molecule type" value="Genomic_DNA"/>
</dbReference>
<evidence type="ECO:0000256" key="4">
    <source>
        <dbReference type="ARBA" id="ARBA00022833"/>
    </source>
</evidence>
<dbReference type="GO" id="GO:0046872">
    <property type="term" value="F:metal ion binding"/>
    <property type="evidence" value="ECO:0007669"/>
    <property type="project" value="UniProtKB-KW"/>
</dbReference>
<dbReference type="PANTHER" id="PTHR43161">
    <property type="entry name" value="SORBITOL DEHYDROGENASE"/>
    <property type="match status" value="1"/>
</dbReference>
<gene>
    <name evidence="7" type="ORF">UFOPK2754_00506</name>
    <name evidence="8" type="ORF">UFOPK3139_01990</name>
    <name evidence="9" type="ORF">UFOPK3543_00095</name>
</gene>
<dbReference type="PANTHER" id="PTHR43161:SF9">
    <property type="entry name" value="SORBITOL DEHYDROGENASE"/>
    <property type="match status" value="1"/>
</dbReference>
<evidence type="ECO:0000256" key="3">
    <source>
        <dbReference type="ARBA" id="ARBA00022723"/>
    </source>
</evidence>
<dbReference type="EMBL" id="CAEZYR010000011">
    <property type="protein sequence ID" value="CAB4731424.1"/>
    <property type="molecule type" value="Genomic_DNA"/>
</dbReference>
<dbReference type="GO" id="GO:0016491">
    <property type="term" value="F:oxidoreductase activity"/>
    <property type="evidence" value="ECO:0007669"/>
    <property type="project" value="UniProtKB-KW"/>
</dbReference>
<dbReference type="SUPFAM" id="SSF50129">
    <property type="entry name" value="GroES-like"/>
    <property type="match status" value="1"/>
</dbReference>
<proteinExistence type="inferred from homology"/>
<reference evidence="7" key="1">
    <citation type="submission" date="2020-05" db="EMBL/GenBank/DDBJ databases">
        <authorList>
            <person name="Chiriac C."/>
            <person name="Salcher M."/>
            <person name="Ghai R."/>
            <person name="Kavagutti S V."/>
        </authorList>
    </citation>
    <scope>NUCLEOTIDE SEQUENCE</scope>
</reference>
<keyword evidence="4" id="KW-0862">Zinc</keyword>
<dbReference type="InterPro" id="IPR011032">
    <property type="entry name" value="GroES-like_sf"/>
</dbReference>